<accession>A0A1Y6B8D3</accession>
<dbReference type="STRING" id="1513793.SAMN06296036_101394"/>
<evidence type="ECO:0000313" key="3">
    <source>
        <dbReference type="Proteomes" id="UP000192907"/>
    </source>
</evidence>
<dbReference type="OrthoDB" id="10009382at2"/>
<evidence type="ECO:0000256" key="1">
    <source>
        <dbReference type="SAM" id="Phobius"/>
    </source>
</evidence>
<proteinExistence type="predicted"/>
<dbReference type="Proteomes" id="UP000192907">
    <property type="component" value="Unassembled WGS sequence"/>
</dbReference>
<sequence>MKRVFEFIPTDHDIIVSRTLVMVHQAIDAAFPNAAPASQRFAKTAFGGDEPTLTQGVGGGEWAQINMEDTAPKKKLYVSEESVLPEDEPTLSKELFQQKLWKQSLIGIITIAICALIVYFVIG</sequence>
<protein>
    <submittedName>
        <fullName evidence="2">Uncharacterized protein</fullName>
    </submittedName>
</protein>
<dbReference type="AlphaFoldDB" id="A0A1Y6B8D3"/>
<gene>
    <name evidence="2" type="ORF">SAMN06296036_101394</name>
</gene>
<evidence type="ECO:0000313" key="2">
    <source>
        <dbReference type="EMBL" id="SME90771.1"/>
    </source>
</evidence>
<keyword evidence="3" id="KW-1185">Reference proteome</keyword>
<keyword evidence="1" id="KW-1133">Transmembrane helix</keyword>
<name>A0A1Y6B8D3_9BACT</name>
<keyword evidence="1" id="KW-0472">Membrane</keyword>
<reference evidence="3" key="1">
    <citation type="submission" date="2017-04" db="EMBL/GenBank/DDBJ databases">
        <authorList>
            <person name="Varghese N."/>
            <person name="Submissions S."/>
        </authorList>
    </citation>
    <scope>NUCLEOTIDE SEQUENCE [LARGE SCALE GENOMIC DNA]</scope>
    <source>
        <strain evidence="3">RKEM611</strain>
    </source>
</reference>
<keyword evidence="1" id="KW-0812">Transmembrane</keyword>
<organism evidence="2 3">
    <name type="scientific">Pseudobacteriovorax antillogorgiicola</name>
    <dbReference type="NCBI Taxonomy" id="1513793"/>
    <lineage>
        <taxon>Bacteria</taxon>
        <taxon>Pseudomonadati</taxon>
        <taxon>Bdellovibrionota</taxon>
        <taxon>Oligoflexia</taxon>
        <taxon>Oligoflexales</taxon>
        <taxon>Pseudobacteriovoracaceae</taxon>
        <taxon>Pseudobacteriovorax</taxon>
    </lineage>
</organism>
<dbReference type="RefSeq" id="WP_132314491.1">
    <property type="nucleotide sequence ID" value="NZ_FWZT01000001.1"/>
</dbReference>
<dbReference type="EMBL" id="FWZT01000001">
    <property type="protein sequence ID" value="SME90771.1"/>
    <property type="molecule type" value="Genomic_DNA"/>
</dbReference>
<feature type="transmembrane region" description="Helical" evidence="1">
    <location>
        <begin position="105"/>
        <end position="122"/>
    </location>
</feature>